<dbReference type="AlphaFoldDB" id="A0A2H1H3L1"/>
<proteinExistence type="predicted"/>
<dbReference type="Proteomes" id="UP000245764">
    <property type="component" value="Chromosome 11"/>
</dbReference>
<dbReference type="PANTHER" id="PTHR42037">
    <property type="match status" value="1"/>
</dbReference>
<accession>A0A2H1H3L1</accession>
<dbReference type="InterPro" id="IPR027796">
    <property type="entry name" value="OTT_1508_deam-like"/>
</dbReference>
<gene>
    <name evidence="1" type="ORF">ZT1E4_G10335</name>
</gene>
<reference evidence="2" key="1">
    <citation type="submission" date="2017-05" db="EMBL/GenBank/DDBJ databases">
        <authorList>
            <person name="Song R."/>
            <person name="Chenine A.L."/>
            <person name="Ruprecht R.M."/>
        </authorList>
    </citation>
    <scope>NUCLEOTIDE SEQUENCE [LARGE SCALE GENOMIC DNA]</scope>
</reference>
<protein>
    <submittedName>
        <fullName evidence="1">Uncharacterized protein</fullName>
    </submittedName>
</protein>
<dbReference type="EMBL" id="LT854263">
    <property type="protein sequence ID" value="SMR60370.1"/>
    <property type="molecule type" value="Genomic_DNA"/>
</dbReference>
<evidence type="ECO:0000313" key="2">
    <source>
        <dbReference type="Proteomes" id="UP000245764"/>
    </source>
</evidence>
<dbReference type="Pfam" id="PF14441">
    <property type="entry name" value="OTT_1508_deam"/>
    <property type="match status" value="1"/>
</dbReference>
<name>A0A2H1H3L1_ZYMTR</name>
<evidence type="ECO:0000313" key="1">
    <source>
        <dbReference type="EMBL" id="SMR60370.1"/>
    </source>
</evidence>
<dbReference type="PANTHER" id="PTHR42037:SF1">
    <property type="match status" value="1"/>
</dbReference>
<sequence length="349" mass="40086">MERAQNEVKLHFEWLLCELSRSPESSEKWDSSAMPKGKAHRISSRSIERSKLRVYNYRRLLQKSLAELRNINTRRGSVDDIQLFAAVDEVLKPAKKHVELCRRAYEFRRLDVERRLKEKIRTKENAEWEHMHHLIGRLGLWHRAAYFLVENASQLENMLENAKVRMVPLSEPAIGTGLEMLQIQESQDFVSRVCSRSTLQEYVERLAPRLNEVQAIVSTALTGMHLDGRVMHAETMVASYFHFHGLRHVSDNPYIGCSKPSCFACKIYLESSEFALKARPSSGHAFTSWMPPVTPRASDAAAERAMLSVLESVAQRLTDEVVLNIWNDRIGRGRRHDSTTGITTTNRDT</sequence>
<organism evidence="1 2">
    <name type="scientific">Zymoseptoria tritici ST99CH_1E4</name>
    <dbReference type="NCBI Taxonomy" id="1276532"/>
    <lineage>
        <taxon>Eukaryota</taxon>
        <taxon>Fungi</taxon>
        <taxon>Dikarya</taxon>
        <taxon>Ascomycota</taxon>
        <taxon>Pezizomycotina</taxon>
        <taxon>Dothideomycetes</taxon>
        <taxon>Dothideomycetidae</taxon>
        <taxon>Mycosphaerellales</taxon>
        <taxon>Mycosphaerellaceae</taxon>
        <taxon>Zymoseptoria</taxon>
    </lineage>
</organism>